<dbReference type="Proteomes" id="UP000800981">
    <property type="component" value="Unassembled WGS sequence"/>
</dbReference>
<gene>
    <name evidence="2" type="ORF">G9H71_08775</name>
</gene>
<evidence type="ECO:0000313" key="3">
    <source>
        <dbReference type="Proteomes" id="UP000800981"/>
    </source>
</evidence>
<reference evidence="2 3" key="1">
    <citation type="submission" date="2020-03" db="EMBL/GenBank/DDBJ databases">
        <title>Two novel Motilibacter sp.</title>
        <authorList>
            <person name="Liu S."/>
        </authorList>
    </citation>
    <scope>NUCLEOTIDE SEQUENCE [LARGE SCALE GENOMIC DNA]</scope>
    <source>
        <strain evidence="2 3">E257</strain>
    </source>
</reference>
<dbReference type="InterPro" id="IPR016040">
    <property type="entry name" value="NAD(P)-bd_dom"/>
</dbReference>
<dbReference type="InterPro" id="IPR051207">
    <property type="entry name" value="ComplexI_NDUFA9_subunit"/>
</dbReference>
<protein>
    <submittedName>
        <fullName evidence="2">SDR family oxidoreductase</fullName>
    </submittedName>
</protein>
<name>A0ABX0GW61_9ACTN</name>
<accession>A0ABX0GW61</accession>
<dbReference type="RefSeq" id="WP_166280841.1">
    <property type="nucleotide sequence ID" value="NZ_JAANNP010000003.1"/>
</dbReference>
<dbReference type="InterPro" id="IPR036291">
    <property type="entry name" value="NAD(P)-bd_dom_sf"/>
</dbReference>
<sequence>MKVAVAGGTGLMGRLVVQELGSRSHDTVVVSRSTGVDLTTGAGLDAALAGADAVIDVGNVTTTSRAKSLAYFGPATEHLLRASERAGVRHLVALSVVGADRVGLGYYAGKVRQEELIAAGGVPWTVLRATQFHEFAGQLLAGGRGPVVPVPRMLSRPVAASEVAAELVRLVAGPAQGMATPIAGPEPLWMHDMVRRLLRARGSRRLVVPLPLPGATGRALSSGGLLPEGGFVHGKQSYADHLAGPTAPAPASR</sequence>
<dbReference type="PANTHER" id="PTHR12126">
    <property type="entry name" value="NADH-UBIQUINONE OXIDOREDUCTASE 39 KDA SUBUNIT-RELATED"/>
    <property type="match status" value="1"/>
</dbReference>
<dbReference type="SUPFAM" id="SSF51735">
    <property type="entry name" value="NAD(P)-binding Rossmann-fold domains"/>
    <property type="match status" value="1"/>
</dbReference>
<comment type="caution">
    <text evidence="2">The sequence shown here is derived from an EMBL/GenBank/DDBJ whole genome shotgun (WGS) entry which is preliminary data.</text>
</comment>
<evidence type="ECO:0000313" key="2">
    <source>
        <dbReference type="EMBL" id="NHC13874.1"/>
    </source>
</evidence>
<organism evidence="2 3">
    <name type="scientific">Motilibacter deserti</name>
    <dbReference type="NCBI Taxonomy" id="2714956"/>
    <lineage>
        <taxon>Bacteria</taxon>
        <taxon>Bacillati</taxon>
        <taxon>Actinomycetota</taxon>
        <taxon>Actinomycetes</taxon>
        <taxon>Motilibacterales</taxon>
        <taxon>Motilibacteraceae</taxon>
        <taxon>Motilibacter</taxon>
    </lineage>
</organism>
<dbReference type="Pfam" id="PF13460">
    <property type="entry name" value="NAD_binding_10"/>
    <property type="match status" value="1"/>
</dbReference>
<evidence type="ECO:0000259" key="1">
    <source>
        <dbReference type="Pfam" id="PF13460"/>
    </source>
</evidence>
<dbReference type="PANTHER" id="PTHR12126:SF11">
    <property type="entry name" value="NADH DEHYDROGENASE [UBIQUINONE] 1 ALPHA SUBCOMPLEX SUBUNIT 9, MITOCHONDRIAL"/>
    <property type="match status" value="1"/>
</dbReference>
<keyword evidence="3" id="KW-1185">Reference proteome</keyword>
<proteinExistence type="predicted"/>
<dbReference type="Gene3D" id="3.40.50.720">
    <property type="entry name" value="NAD(P)-binding Rossmann-like Domain"/>
    <property type="match status" value="1"/>
</dbReference>
<dbReference type="EMBL" id="JAANNP010000003">
    <property type="protein sequence ID" value="NHC13874.1"/>
    <property type="molecule type" value="Genomic_DNA"/>
</dbReference>
<feature type="domain" description="NAD(P)-binding" evidence="1">
    <location>
        <begin position="36"/>
        <end position="135"/>
    </location>
</feature>